<proteinExistence type="predicted"/>
<dbReference type="EMBL" id="JBFMIA010000012">
    <property type="protein sequence ID" value="MEW9502572.1"/>
    <property type="molecule type" value="Genomic_DNA"/>
</dbReference>
<protein>
    <submittedName>
        <fullName evidence="2">Uncharacterized protein</fullName>
    </submittedName>
</protein>
<dbReference type="RefSeq" id="WP_367780064.1">
    <property type="nucleotide sequence ID" value="NZ_JBFMIA010000012.1"/>
</dbReference>
<evidence type="ECO:0000256" key="1">
    <source>
        <dbReference type="SAM" id="SignalP"/>
    </source>
</evidence>
<accession>A0ABV3Q5J6</accession>
<keyword evidence="3" id="KW-1185">Reference proteome</keyword>
<evidence type="ECO:0000313" key="2">
    <source>
        <dbReference type="EMBL" id="MEW9502572.1"/>
    </source>
</evidence>
<evidence type="ECO:0000313" key="3">
    <source>
        <dbReference type="Proteomes" id="UP001556040"/>
    </source>
</evidence>
<keyword evidence="1" id="KW-0732">Signal</keyword>
<name>A0ABV3Q5J6_9BACL</name>
<gene>
    <name evidence="2" type="ORF">AB1471_12305</name>
</gene>
<sequence>MMGITMKRNSIVGLCSTFALMGGLVFSSTASAMVPTDETDPIVEFTNLSSSFDTTIDGSQEKQIYGEYGEVIGTLSLEPIEMENDVVKTYEITLSDHGEVIRSMTWELKAVNDTKGAGVIFIDIENPPSVVLHPGYTRGAAGYQVKNPMEDPLRGHPMQVILEQHVFSLNHDERYSADIDVQGSSGTLYLDFELVRH</sequence>
<comment type="caution">
    <text evidence="2">The sequence shown here is derived from an EMBL/GenBank/DDBJ whole genome shotgun (WGS) entry which is preliminary data.</text>
</comment>
<reference evidence="2 3" key="1">
    <citation type="journal article" date="1979" name="Int. J. Syst. Evol. Microbiol.">
        <title>Bacillus globisporus subsp. marinus subsp. nov.</title>
        <authorList>
            <person name="Liu H."/>
        </authorList>
    </citation>
    <scope>NUCLEOTIDE SEQUENCE [LARGE SCALE GENOMIC DNA]</scope>
    <source>
        <strain evidence="2 3">DSM 1297</strain>
    </source>
</reference>
<organism evidence="2 3">
    <name type="scientific">Jeotgalibacillus marinus</name>
    <dbReference type="NCBI Taxonomy" id="86667"/>
    <lineage>
        <taxon>Bacteria</taxon>
        <taxon>Bacillati</taxon>
        <taxon>Bacillota</taxon>
        <taxon>Bacilli</taxon>
        <taxon>Bacillales</taxon>
        <taxon>Caryophanaceae</taxon>
        <taxon>Jeotgalibacillus</taxon>
    </lineage>
</organism>
<feature type="chain" id="PRO_5046357682" evidence="1">
    <location>
        <begin position="33"/>
        <end position="197"/>
    </location>
</feature>
<dbReference type="Proteomes" id="UP001556040">
    <property type="component" value="Unassembled WGS sequence"/>
</dbReference>
<feature type="signal peptide" evidence="1">
    <location>
        <begin position="1"/>
        <end position="32"/>
    </location>
</feature>